<gene>
    <name evidence="1" type="ORF">Enr13x_16480</name>
</gene>
<reference evidence="1 2" key="1">
    <citation type="submission" date="2019-03" db="EMBL/GenBank/DDBJ databases">
        <title>Deep-cultivation of Planctomycetes and their phenomic and genomic characterization uncovers novel biology.</title>
        <authorList>
            <person name="Wiegand S."/>
            <person name="Jogler M."/>
            <person name="Boedeker C."/>
            <person name="Pinto D."/>
            <person name="Vollmers J."/>
            <person name="Rivas-Marin E."/>
            <person name="Kohn T."/>
            <person name="Peeters S.H."/>
            <person name="Heuer A."/>
            <person name="Rast P."/>
            <person name="Oberbeckmann S."/>
            <person name="Bunk B."/>
            <person name="Jeske O."/>
            <person name="Meyerdierks A."/>
            <person name="Storesund J.E."/>
            <person name="Kallscheuer N."/>
            <person name="Luecker S."/>
            <person name="Lage O.M."/>
            <person name="Pohl T."/>
            <person name="Merkel B.J."/>
            <person name="Hornburger P."/>
            <person name="Mueller R.-W."/>
            <person name="Bruemmer F."/>
            <person name="Labrenz M."/>
            <person name="Spormann A.M."/>
            <person name="Op den Camp H."/>
            <person name="Overmann J."/>
            <person name="Amann R."/>
            <person name="Jetten M.S.M."/>
            <person name="Mascher T."/>
            <person name="Medema M.H."/>
            <person name="Devos D.P."/>
            <person name="Kaster A.-K."/>
            <person name="Ovreas L."/>
            <person name="Rohde M."/>
            <person name="Galperin M.Y."/>
            <person name="Jogler C."/>
        </authorList>
    </citation>
    <scope>NUCLEOTIDE SEQUENCE [LARGE SCALE GENOMIC DNA]</scope>
    <source>
        <strain evidence="1 2">Enr13</strain>
    </source>
</reference>
<evidence type="ECO:0008006" key="3">
    <source>
        <dbReference type="Google" id="ProtNLM"/>
    </source>
</evidence>
<dbReference type="EMBL" id="CP037423">
    <property type="protein sequence ID" value="QDV41805.1"/>
    <property type="molecule type" value="Genomic_DNA"/>
</dbReference>
<dbReference type="Gene3D" id="3.40.50.1820">
    <property type="entry name" value="alpha/beta hydrolase"/>
    <property type="match status" value="1"/>
</dbReference>
<protein>
    <recommendedName>
        <fullName evidence="3">Alpha/beta hydrolase family protein</fullName>
    </recommendedName>
</protein>
<dbReference type="KEGG" id="snep:Enr13x_16480"/>
<dbReference type="OrthoDB" id="274145at2"/>
<dbReference type="Proteomes" id="UP000319004">
    <property type="component" value="Chromosome"/>
</dbReference>
<dbReference type="RefSeq" id="WP_145385494.1">
    <property type="nucleotide sequence ID" value="NZ_CP037423.1"/>
</dbReference>
<dbReference type="AlphaFoldDB" id="A0A518HLT2"/>
<sequence>MTTKMPPQEILLVPGLFEPRFALWPLQRSLQPHCDRFEYWRDRLAFRELNESVNRMTRRIAGDAERDGAIGIVTHSFGDWVARAAIANQSDHRVRTLVSLAPVMKAGFLARAAYAISGKLIPEVAVTIDSDRAAAHLDCDPQIRRMVVWSKFDESLQSIDLTHLENVQTRKVVATHLTIALQPNVHRLVSEFMFGESSFHS</sequence>
<organism evidence="1 2">
    <name type="scientific">Stieleria neptunia</name>
    <dbReference type="NCBI Taxonomy" id="2527979"/>
    <lineage>
        <taxon>Bacteria</taxon>
        <taxon>Pseudomonadati</taxon>
        <taxon>Planctomycetota</taxon>
        <taxon>Planctomycetia</taxon>
        <taxon>Pirellulales</taxon>
        <taxon>Pirellulaceae</taxon>
        <taxon>Stieleria</taxon>
    </lineage>
</organism>
<keyword evidence="2" id="KW-1185">Reference proteome</keyword>
<dbReference type="InterPro" id="IPR029058">
    <property type="entry name" value="AB_hydrolase_fold"/>
</dbReference>
<name>A0A518HLT2_9BACT</name>
<dbReference type="SUPFAM" id="SSF53474">
    <property type="entry name" value="alpha/beta-Hydrolases"/>
    <property type="match status" value="1"/>
</dbReference>
<proteinExistence type="predicted"/>
<evidence type="ECO:0000313" key="2">
    <source>
        <dbReference type="Proteomes" id="UP000319004"/>
    </source>
</evidence>
<evidence type="ECO:0000313" key="1">
    <source>
        <dbReference type="EMBL" id="QDV41805.1"/>
    </source>
</evidence>
<accession>A0A518HLT2</accession>